<dbReference type="STRING" id="3218.A0A2K1JMF1"/>
<feature type="transmembrane region" description="Helical" evidence="8">
    <location>
        <begin position="265"/>
        <end position="289"/>
    </location>
</feature>
<keyword evidence="4 8" id="KW-0812">Transmembrane</keyword>
<evidence type="ECO:0000313" key="10">
    <source>
        <dbReference type="EMBL" id="PNR42731.1"/>
    </source>
</evidence>
<dbReference type="Gramene" id="Pp3c13_19220V3.1">
    <property type="protein sequence ID" value="Pp3c13_19220V3.1"/>
    <property type="gene ID" value="Pp3c13_19220"/>
</dbReference>
<reference evidence="10 12" key="1">
    <citation type="journal article" date="2008" name="Science">
        <title>The Physcomitrella genome reveals evolutionary insights into the conquest of land by plants.</title>
        <authorList>
            <person name="Rensing S."/>
            <person name="Lang D."/>
            <person name="Zimmer A."/>
            <person name="Terry A."/>
            <person name="Salamov A."/>
            <person name="Shapiro H."/>
            <person name="Nishiyama T."/>
            <person name="Perroud P.-F."/>
            <person name="Lindquist E."/>
            <person name="Kamisugi Y."/>
            <person name="Tanahashi T."/>
            <person name="Sakakibara K."/>
            <person name="Fujita T."/>
            <person name="Oishi K."/>
            <person name="Shin-I T."/>
            <person name="Kuroki Y."/>
            <person name="Toyoda A."/>
            <person name="Suzuki Y."/>
            <person name="Hashimoto A."/>
            <person name="Yamaguchi K."/>
            <person name="Sugano A."/>
            <person name="Kohara Y."/>
            <person name="Fujiyama A."/>
            <person name="Anterola A."/>
            <person name="Aoki S."/>
            <person name="Ashton N."/>
            <person name="Barbazuk W.B."/>
            <person name="Barker E."/>
            <person name="Bennetzen J."/>
            <person name="Bezanilla M."/>
            <person name="Blankenship R."/>
            <person name="Cho S.H."/>
            <person name="Dutcher S."/>
            <person name="Estelle M."/>
            <person name="Fawcett J.A."/>
            <person name="Gundlach H."/>
            <person name="Hanada K."/>
            <person name="Heyl A."/>
            <person name="Hicks K.A."/>
            <person name="Hugh J."/>
            <person name="Lohr M."/>
            <person name="Mayer K."/>
            <person name="Melkozernov A."/>
            <person name="Murata T."/>
            <person name="Nelson D."/>
            <person name="Pils B."/>
            <person name="Prigge M."/>
            <person name="Reiss B."/>
            <person name="Renner T."/>
            <person name="Rombauts S."/>
            <person name="Rushton P."/>
            <person name="Sanderfoot A."/>
            <person name="Schween G."/>
            <person name="Shiu S.-H."/>
            <person name="Stueber K."/>
            <person name="Theodoulou F.L."/>
            <person name="Tu H."/>
            <person name="Van de Peer Y."/>
            <person name="Verrier P.J."/>
            <person name="Waters E."/>
            <person name="Wood A."/>
            <person name="Yang L."/>
            <person name="Cove D."/>
            <person name="Cuming A."/>
            <person name="Hasebe M."/>
            <person name="Lucas S."/>
            <person name="Mishler D.B."/>
            <person name="Reski R."/>
            <person name="Grigoriev I."/>
            <person name="Quatrano R.S."/>
            <person name="Boore J.L."/>
        </authorList>
    </citation>
    <scope>NUCLEOTIDE SEQUENCE [LARGE SCALE GENOMIC DNA]</scope>
    <source>
        <strain evidence="11 12">cv. Gransden 2004</strain>
    </source>
</reference>
<dbReference type="PROSITE" id="PS50216">
    <property type="entry name" value="DHHC"/>
    <property type="match status" value="1"/>
</dbReference>
<dbReference type="EMBL" id="ABEU02000013">
    <property type="protein sequence ID" value="PNR42731.1"/>
    <property type="molecule type" value="Genomic_DNA"/>
</dbReference>
<dbReference type="EC" id="2.3.1.225" evidence="8"/>
<dbReference type="GO" id="GO:0005794">
    <property type="term" value="C:Golgi apparatus"/>
    <property type="evidence" value="ECO:0000318"/>
    <property type="project" value="GO_Central"/>
</dbReference>
<dbReference type="InterPro" id="IPR001594">
    <property type="entry name" value="Palmitoyltrfase_DHHC"/>
</dbReference>
<accession>A0A2K1JMF1</accession>
<feature type="transmembrane region" description="Helical" evidence="8">
    <location>
        <begin position="69"/>
        <end position="91"/>
    </location>
</feature>
<dbReference type="Gramene" id="Pp3c13_19220V3.2">
    <property type="protein sequence ID" value="Pp3c13_19220V3.2"/>
    <property type="gene ID" value="Pp3c13_19220"/>
</dbReference>
<feature type="transmembrane region" description="Helical" evidence="8">
    <location>
        <begin position="198"/>
        <end position="221"/>
    </location>
</feature>
<keyword evidence="7 8" id="KW-0012">Acyltransferase</keyword>
<comment type="similarity">
    <text evidence="2 8">Belongs to the DHHC palmitoyltransferase family.</text>
</comment>
<proteinExistence type="inferred from homology"/>
<dbReference type="GO" id="GO:0006612">
    <property type="term" value="P:protein targeting to membrane"/>
    <property type="evidence" value="ECO:0000318"/>
    <property type="project" value="GO_Central"/>
</dbReference>
<dbReference type="Gramene" id="Pp3c13_19220V3.3">
    <property type="protein sequence ID" value="Pp3c13_19220V3.3"/>
    <property type="gene ID" value="Pp3c13_19220"/>
</dbReference>
<evidence type="ECO:0000256" key="5">
    <source>
        <dbReference type="ARBA" id="ARBA00022989"/>
    </source>
</evidence>
<dbReference type="RefSeq" id="XP_024393449.1">
    <property type="nucleotide sequence ID" value="XM_024537681.2"/>
</dbReference>
<keyword evidence="5 8" id="KW-1133">Transmembrane helix</keyword>
<evidence type="ECO:0000259" key="9">
    <source>
        <dbReference type="Pfam" id="PF01529"/>
    </source>
</evidence>
<dbReference type="GO" id="GO:0005783">
    <property type="term" value="C:endoplasmic reticulum"/>
    <property type="evidence" value="ECO:0000318"/>
    <property type="project" value="GO_Central"/>
</dbReference>
<evidence type="ECO:0000256" key="4">
    <source>
        <dbReference type="ARBA" id="ARBA00022692"/>
    </source>
</evidence>
<evidence type="ECO:0000256" key="2">
    <source>
        <dbReference type="ARBA" id="ARBA00008574"/>
    </source>
</evidence>
<dbReference type="GO" id="GO:0019706">
    <property type="term" value="F:protein-cysteine S-palmitoyltransferase activity"/>
    <property type="evidence" value="ECO:0000318"/>
    <property type="project" value="GO_Central"/>
</dbReference>
<comment type="subcellular location">
    <subcellularLocation>
        <location evidence="1">Membrane</location>
        <topology evidence="1">Multi-pass membrane protein</topology>
    </subcellularLocation>
</comment>
<dbReference type="PaxDb" id="3218-PP1S305_43V6.1"/>
<evidence type="ECO:0000313" key="12">
    <source>
        <dbReference type="Proteomes" id="UP000006727"/>
    </source>
</evidence>
<evidence type="ECO:0000256" key="6">
    <source>
        <dbReference type="ARBA" id="ARBA00023136"/>
    </source>
</evidence>
<sequence length="373" mass="41800">MASKLEVRVEGRDSDSNGYETICWGCKLQLTLPCYSPIFKCGYCGAVTVHETFPKPRSRWSLPPGCISLLDHFLVTFVFLLVLLIIGGGVWTTFPILFPSVSVGFFFHSTITALLAFYTLFNYMLAAFIPAGPPPPVEWGQVEVVDRGRLENYRFCDHCQKPKHPAAHHCRTCRACVMEMDHHCPFIGNCVGANNHRYFILFLVLTMVSCLYVLAMAVYTYSHSTMSLTKTLHEPSEPGALGSRLDHLVNMWSSLLLDNEMEVTIRYVGLLYLCIISLALLVAVGLLLYQQLALIYQGQTYLDSLSAANDGNPGSGKEGWANLQRFFGQRRGRSPYLGSFRWNKLKHTAWKLTSVAFLVAIFVTCRNVQTLGA</sequence>
<keyword evidence="3 8" id="KW-0808">Transferase</keyword>
<feature type="transmembrane region" description="Helical" evidence="8">
    <location>
        <begin position="97"/>
        <end position="121"/>
    </location>
</feature>
<organism evidence="10">
    <name type="scientific">Physcomitrium patens</name>
    <name type="common">Spreading-leaved earth moss</name>
    <name type="synonym">Physcomitrella patens</name>
    <dbReference type="NCBI Taxonomy" id="3218"/>
    <lineage>
        <taxon>Eukaryota</taxon>
        <taxon>Viridiplantae</taxon>
        <taxon>Streptophyta</taxon>
        <taxon>Embryophyta</taxon>
        <taxon>Bryophyta</taxon>
        <taxon>Bryophytina</taxon>
        <taxon>Bryopsida</taxon>
        <taxon>Funariidae</taxon>
        <taxon>Funariales</taxon>
        <taxon>Funariaceae</taxon>
        <taxon>Physcomitrium</taxon>
    </lineage>
</organism>
<dbReference type="AlphaFoldDB" id="A0A2K1JMF1"/>
<keyword evidence="6 8" id="KW-0472">Membrane</keyword>
<evidence type="ECO:0000256" key="7">
    <source>
        <dbReference type="ARBA" id="ARBA00023315"/>
    </source>
</evidence>
<reference evidence="11" key="3">
    <citation type="submission" date="2020-12" db="UniProtKB">
        <authorList>
            <consortium name="EnsemblPlants"/>
        </authorList>
    </citation>
    <scope>IDENTIFICATION</scope>
</reference>
<dbReference type="OMA" id="ITNHNPV"/>
<dbReference type="Pfam" id="PF01529">
    <property type="entry name" value="DHHC"/>
    <property type="match status" value="1"/>
</dbReference>
<reference evidence="10 12" key="2">
    <citation type="journal article" date="2018" name="Plant J.">
        <title>The Physcomitrella patens chromosome-scale assembly reveals moss genome structure and evolution.</title>
        <authorList>
            <person name="Lang D."/>
            <person name="Ullrich K.K."/>
            <person name="Murat F."/>
            <person name="Fuchs J."/>
            <person name="Jenkins J."/>
            <person name="Haas F.B."/>
            <person name="Piednoel M."/>
            <person name="Gundlach H."/>
            <person name="Van Bel M."/>
            <person name="Meyberg R."/>
            <person name="Vives C."/>
            <person name="Morata J."/>
            <person name="Symeonidi A."/>
            <person name="Hiss M."/>
            <person name="Muchero W."/>
            <person name="Kamisugi Y."/>
            <person name="Saleh O."/>
            <person name="Blanc G."/>
            <person name="Decker E.L."/>
            <person name="van Gessel N."/>
            <person name="Grimwood J."/>
            <person name="Hayes R.D."/>
            <person name="Graham S.W."/>
            <person name="Gunter L.E."/>
            <person name="McDaniel S.F."/>
            <person name="Hoernstein S.N.W."/>
            <person name="Larsson A."/>
            <person name="Li F.W."/>
            <person name="Perroud P.F."/>
            <person name="Phillips J."/>
            <person name="Ranjan P."/>
            <person name="Rokshar D.S."/>
            <person name="Rothfels C.J."/>
            <person name="Schneider L."/>
            <person name="Shu S."/>
            <person name="Stevenson D.W."/>
            <person name="Thummler F."/>
            <person name="Tillich M."/>
            <person name="Villarreal Aguilar J.C."/>
            <person name="Widiez T."/>
            <person name="Wong G.K."/>
            <person name="Wymore A."/>
            <person name="Zhang Y."/>
            <person name="Zimmer A.D."/>
            <person name="Quatrano R.S."/>
            <person name="Mayer K.F.X."/>
            <person name="Goodstein D."/>
            <person name="Casacuberta J.M."/>
            <person name="Vandepoele K."/>
            <person name="Reski R."/>
            <person name="Cuming A.C."/>
            <person name="Tuskan G.A."/>
            <person name="Maumus F."/>
            <person name="Salse J."/>
            <person name="Schmutz J."/>
            <person name="Rensing S.A."/>
        </authorList>
    </citation>
    <scope>NUCLEOTIDE SEQUENCE [LARGE SCALE GENOMIC DNA]</scope>
    <source>
        <strain evidence="11 12">cv. Gransden 2004</strain>
    </source>
</reference>
<gene>
    <name evidence="11" type="primary">LOC112290874</name>
    <name evidence="10" type="ORF">PHYPA_017561</name>
</gene>
<evidence type="ECO:0000256" key="1">
    <source>
        <dbReference type="ARBA" id="ARBA00004141"/>
    </source>
</evidence>
<dbReference type="PANTHER" id="PTHR12246">
    <property type="entry name" value="PALMITOYLTRANSFERASE ZDHHC16"/>
    <property type="match status" value="1"/>
</dbReference>
<dbReference type="OrthoDB" id="9909019at2759"/>
<dbReference type="EnsemblPlants" id="Pp3c13_19220V3.2">
    <property type="protein sequence ID" value="Pp3c13_19220V3.2"/>
    <property type="gene ID" value="Pp3c13_19220"/>
</dbReference>
<evidence type="ECO:0000256" key="3">
    <source>
        <dbReference type="ARBA" id="ARBA00022679"/>
    </source>
</evidence>
<dbReference type="GeneID" id="112290874"/>
<dbReference type="FunCoup" id="A0A2K1JMF1">
    <property type="interactions" value="918"/>
</dbReference>
<dbReference type="Gramene" id="Pp3c13_19220V3.4">
    <property type="protein sequence ID" value="Pp3c13_19220V3.4"/>
    <property type="gene ID" value="Pp3c13_19220"/>
</dbReference>
<dbReference type="EnsemblPlants" id="Pp3c13_19220V3.1">
    <property type="protein sequence ID" value="Pp3c13_19220V3.1"/>
    <property type="gene ID" value="Pp3c13_19220"/>
</dbReference>
<name>A0A2K1JMF1_PHYPA</name>
<dbReference type="RefSeq" id="XP_024393450.1">
    <property type="nucleotide sequence ID" value="XM_024537682.2"/>
</dbReference>
<comment type="domain">
    <text evidence="8">The DHHC domain is required for palmitoyltransferase activity.</text>
</comment>
<dbReference type="EnsemblPlants" id="Pp3c13_19220V3.3">
    <property type="protein sequence ID" value="Pp3c13_19220V3.3"/>
    <property type="gene ID" value="Pp3c13_19220"/>
</dbReference>
<dbReference type="InterPro" id="IPR039859">
    <property type="entry name" value="PFA4/ZDH16/20/ERF2-like"/>
</dbReference>
<evidence type="ECO:0000256" key="8">
    <source>
        <dbReference type="RuleBase" id="RU079119"/>
    </source>
</evidence>
<keyword evidence="12" id="KW-1185">Reference proteome</keyword>
<dbReference type="GO" id="GO:0016020">
    <property type="term" value="C:membrane"/>
    <property type="evidence" value="ECO:0007669"/>
    <property type="project" value="UniProtKB-SubCell"/>
</dbReference>
<feature type="domain" description="Palmitoyltransferase DHHC" evidence="9">
    <location>
        <begin position="152"/>
        <end position="304"/>
    </location>
</feature>
<dbReference type="Proteomes" id="UP000006727">
    <property type="component" value="Chromosome 13"/>
</dbReference>
<protein>
    <recommendedName>
        <fullName evidence="8">S-acyltransferase</fullName>
        <ecNumber evidence="8">2.3.1.225</ecNumber>
    </recommendedName>
    <alternativeName>
        <fullName evidence="8">Palmitoyltransferase</fullName>
    </alternativeName>
</protein>
<evidence type="ECO:0000313" key="11">
    <source>
        <dbReference type="EnsemblPlants" id="Pp3c13_19220V3.1"/>
    </source>
</evidence>
<dbReference type="KEGG" id="ppp:112290874"/>
<comment type="catalytic activity">
    <reaction evidence="8">
        <text>L-cysteinyl-[protein] + hexadecanoyl-CoA = S-hexadecanoyl-L-cysteinyl-[protein] + CoA</text>
        <dbReference type="Rhea" id="RHEA:36683"/>
        <dbReference type="Rhea" id="RHEA-COMP:10131"/>
        <dbReference type="Rhea" id="RHEA-COMP:11032"/>
        <dbReference type="ChEBI" id="CHEBI:29950"/>
        <dbReference type="ChEBI" id="CHEBI:57287"/>
        <dbReference type="ChEBI" id="CHEBI:57379"/>
        <dbReference type="ChEBI" id="CHEBI:74151"/>
        <dbReference type="EC" id="2.3.1.225"/>
    </reaction>
</comment>
<dbReference type="EnsemblPlants" id="Pp3c13_19220V3.4">
    <property type="protein sequence ID" value="Pp3c13_19220V3.4"/>
    <property type="gene ID" value="Pp3c13_19220"/>
</dbReference>